<dbReference type="EMBL" id="KZ994479">
    <property type="protein sequence ID" value="RKO92834.1"/>
    <property type="molecule type" value="Genomic_DNA"/>
</dbReference>
<organism evidence="1 2">
    <name type="scientific">Blyttiomyces helicus</name>
    <dbReference type="NCBI Taxonomy" id="388810"/>
    <lineage>
        <taxon>Eukaryota</taxon>
        <taxon>Fungi</taxon>
        <taxon>Fungi incertae sedis</taxon>
        <taxon>Chytridiomycota</taxon>
        <taxon>Chytridiomycota incertae sedis</taxon>
        <taxon>Chytridiomycetes</taxon>
        <taxon>Chytridiomycetes incertae sedis</taxon>
        <taxon>Blyttiomyces</taxon>
    </lineage>
</organism>
<protein>
    <submittedName>
        <fullName evidence="1">Uncharacterized protein</fullName>
    </submittedName>
</protein>
<reference evidence="2" key="1">
    <citation type="journal article" date="2018" name="Nat. Microbiol.">
        <title>Leveraging single-cell genomics to expand the fungal tree of life.</title>
        <authorList>
            <person name="Ahrendt S.R."/>
            <person name="Quandt C.A."/>
            <person name="Ciobanu D."/>
            <person name="Clum A."/>
            <person name="Salamov A."/>
            <person name="Andreopoulos B."/>
            <person name="Cheng J.F."/>
            <person name="Woyke T."/>
            <person name="Pelin A."/>
            <person name="Henrissat B."/>
            <person name="Reynolds N.K."/>
            <person name="Benny G.L."/>
            <person name="Smith M.E."/>
            <person name="James T.Y."/>
            <person name="Grigoriev I.V."/>
        </authorList>
    </citation>
    <scope>NUCLEOTIDE SEQUENCE [LARGE SCALE GENOMIC DNA]</scope>
</reference>
<keyword evidence="2" id="KW-1185">Reference proteome</keyword>
<evidence type="ECO:0000313" key="2">
    <source>
        <dbReference type="Proteomes" id="UP000269721"/>
    </source>
</evidence>
<evidence type="ECO:0000313" key="1">
    <source>
        <dbReference type="EMBL" id="RKO92834.1"/>
    </source>
</evidence>
<accession>A0A4P9WJ36</accession>
<sequence length="254" mass="29753">MIQAFTKEKLIEKIQKSDRRFDVLAAFDKRTLARNGAKVFLALQSHQVFTQEIKKHTAEMRNFYEINDGSQEAYWNLDVDAKAVDTKTIIIFKDFWIRAFTQNGRTLEQSIQQNEVGVKDLSAIEVLEQKTRTQIQETNRQGCGTKIDKYVSTNSENTFDEELRQMVKMIQWNFTQNAYHMLMKVNIGYKLMGYGNDWAIPYSEKRMIIEQSPMGTGNPYGVAEYIKKHLPERVLCYYVESQFHVKTKTETRTE</sequence>
<dbReference type="AlphaFoldDB" id="A0A4P9WJ36"/>
<proteinExistence type="predicted"/>
<name>A0A4P9WJ36_9FUNG</name>
<dbReference type="Proteomes" id="UP000269721">
    <property type="component" value="Unassembled WGS sequence"/>
</dbReference>
<gene>
    <name evidence="1" type="ORF">BDK51DRAFT_28634</name>
</gene>